<feature type="chain" id="PRO_5006891907" evidence="7">
    <location>
        <begin position="23"/>
        <end position="447"/>
    </location>
</feature>
<dbReference type="InterPro" id="IPR000209">
    <property type="entry name" value="Peptidase_S8/S53_dom"/>
</dbReference>
<keyword evidence="2 6" id="KW-0645">Protease</keyword>
<comment type="similarity">
    <text evidence="1 6">Belongs to the peptidase S8 family.</text>
</comment>
<evidence type="ECO:0000256" key="4">
    <source>
        <dbReference type="ARBA" id="ARBA00022801"/>
    </source>
</evidence>
<organism evidence="9 10">
    <name type="scientific">Exiguobacterium indicum</name>
    <dbReference type="NCBI Taxonomy" id="296995"/>
    <lineage>
        <taxon>Bacteria</taxon>
        <taxon>Bacillati</taxon>
        <taxon>Bacillota</taxon>
        <taxon>Bacilli</taxon>
        <taxon>Bacillales</taxon>
        <taxon>Bacillales Family XII. Incertae Sedis</taxon>
        <taxon>Exiguobacterium</taxon>
    </lineage>
</organism>
<dbReference type="CDD" id="cd07477">
    <property type="entry name" value="Peptidases_S8_Subtilisin_subset"/>
    <property type="match status" value="1"/>
</dbReference>
<dbReference type="PRINTS" id="PR00723">
    <property type="entry name" value="SUBTILISIN"/>
</dbReference>
<accession>A0A0V8GH77</accession>
<dbReference type="InterPro" id="IPR015500">
    <property type="entry name" value="Peptidase_S8_subtilisin-rel"/>
</dbReference>
<dbReference type="InterPro" id="IPR034202">
    <property type="entry name" value="Subtilisin_Carlsberg-like"/>
</dbReference>
<dbReference type="GO" id="GO:0006508">
    <property type="term" value="P:proteolysis"/>
    <property type="evidence" value="ECO:0007669"/>
    <property type="project" value="UniProtKB-KW"/>
</dbReference>
<dbReference type="Pfam" id="PF00082">
    <property type="entry name" value="Peptidase_S8"/>
    <property type="match status" value="1"/>
</dbReference>
<reference evidence="9 10" key="1">
    <citation type="journal article" date="2015" name="Int. J. Syst. Evol. Microbiol.">
        <title>Exiguobacterium enclense sp. nov., isolated from sediment.</title>
        <authorList>
            <person name="Dastager S.G."/>
            <person name="Mawlankar R."/>
            <person name="Sonalkar V.V."/>
            <person name="Thorat M.N."/>
            <person name="Mual P."/>
            <person name="Verma A."/>
            <person name="Krishnamurthi S."/>
            <person name="Tang S.K."/>
            <person name="Li W.J."/>
        </authorList>
    </citation>
    <scope>NUCLEOTIDE SEQUENCE [LARGE SCALE GENOMIC DNA]</scope>
    <source>
        <strain evidence="9 10">NIO-1109</strain>
    </source>
</reference>
<dbReference type="PANTHER" id="PTHR43806:SF11">
    <property type="entry name" value="CEREVISIN-RELATED"/>
    <property type="match status" value="1"/>
</dbReference>
<evidence type="ECO:0000256" key="1">
    <source>
        <dbReference type="ARBA" id="ARBA00011073"/>
    </source>
</evidence>
<dbReference type="InterPro" id="IPR023828">
    <property type="entry name" value="Peptidase_S8_Ser-AS"/>
</dbReference>
<keyword evidence="4 6" id="KW-0378">Hydrolase</keyword>
<feature type="domain" description="Peptidase S8/S53" evidence="8">
    <location>
        <begin position="112"/>
        <end position="348"/>
    </location>
</feature>
<sequence length="447" mass="48530">MKKQLALLTLATIVAMPTSAFAQSQYVQYDPTFTEQQKQNWLANQGLSEIRALKQKGFSLVEPLAHLEEEDIDADLIPITDVKKATDSAQFQQTYLDQSRIPTYWKYSRGKSDIRVAIIDDAIDTKHREFKDVIYKTTTISGIRKPDDHGTHVAGIVGAREDGKGIVGVASGVKLIGADVFDGDFAASIDIGDGILYAIEQGADVINLSLGQYEFDPYMEEAIKKAEAKNILVVGAAGNDGRNKVLFPGSMSQVVAVGAVGTLGRASTFSNYGKGLNIMAPGEGIYSTIVGNKYGYLDGTSMATPVVSGVLALAKSKNPFVTNEAMRSKLYAAATKKTGDTSSHYGVGRLNAGMLAALPAPISKVSLPSTVKPNQLFAFYFDEYSNAKTTTRLYKDGKVIKTFTQSKLKNGTHKFTYQLKQKGSYKLVFKTSGGRHTRTIERLLTVK</sequence>
<dbReference type="AlphaFoldDB" id="A0A0V8GH77"/>
<evidence type="ECO:0000256" key="3">
    <source>
        <dbReference type="ARBA" id="ARBA00022723"/>
    </source>
</evidence>
<dbReference type="EMBL" id="LNQL01000002">
    <property type="protein sequence ID" value="KSU49554.1"/>
    <property type="molecule type" value="Genomic_DNA"/>
</dbReference>
<name>A0A0V8GH77_9BACL</name>
<dbReference type="PANTHER" id="PTHR43806">
    <property type="entry name" value="PEPTIDASE S8"/>
    <property type="match status" value="1"/>
</dbReference>
<dbReference type="PROSITE" id="PS00137">
    <property type="entry name" value="SUBTILASE_HIS"/>
    <property type="match status" value="1"/>
</dbReference>
<protein>
    <submittedName>
        <fullName evidence="9">Peptidase S8</fullName>
    </submittedName>
</protein>
<evidence type="ECO:0000313" key="10">
    <source>
        <dbReference type="Proteomes" id="UP000053797"/>
    </source>
</evidence>
<feature type="active site" description="Charge relay system" evidence="6">
    <location>
        <position position="301"/>
    </location>
</feature>
<evidence type="ECO:0000313" key="9">
    <source>
        <dbReference type="EMBL" id="KSU49554.1"/>
    </source>
</evidence>
<dbReference type="GO" id="GO:0004252">
    <property type="term" value="F:serine-type endopeptidase activity"/>
    <property type="evidence" value="ECO:0007669"/>
    <property type="project" value="UniProtKB-UniRule"/>
</dbReference>
<proteinExistence type="inferred from homology"/>
<keyword evidence="7" id="KW-0732">Signal</keyword>
<dbReference type="PROSITE" id="PS51892">
    <property type="entry name" value="SUBTILASE"/>
    <property type="match status" value="1"/>
</dbReference>
<dbReference type="RefSeq" id="WP_058265292.1">
    <property type="nucleotide sequence ID" value="NZ_FMYN01000002.1"/>
</dbReference>
<dbReference type="Proteomes" id="UP000053797">
    <property type="component" value="Unassembled WGS sequence"/>
</dbReference>
<dbReference type="Gene3D" id="3.40.50.200">
    <property type="entry name" value="Peptidase S8/S53 domain"/>
    <property type="match status" value="1"/>
</dbReference>
<feature type="active site" description="Charge relay system" evidence="6">
    <location>
        <position position="120"/>
    </location>
</feature>
<gene>
    <name evidence="9" type="ORF">AS033_09315</name>
</gene>
<feature type="active site" description="Charge relay system" evidence="6">
    <location>
        <position position="149"/>
    </location>
</feature>
<evidence type="ECO:0000256" key="7">
    <source>
        <dbReference type="SAM" id="SignalP"/>
    </source>
</evidence>
<keyword evidence="3" id="KW-0479">Metal-binding</keyword>
<evidence type="ECO:0000256" key="2">
    <source>
        <dbReference type="ARBA" id="ARBA00022670"/>
    </source>
</evidence>
<dbReference type="SUPFAM" id="SSF52743">
    <property type="entry name" value="Subtilisin-like"/>
    <property type="match status" value="1"/>
</dbReference>
<feature type="signal peptide" evidence="7">
    <location>
        <begin position="1"/>
        <end position="22"/>
    </location>
</feature>
<evidence type="ECO:0000256" key="5">
    <source>
        <dbReference type="ARBA" id="ARBA00022825"/>
    </source>
</evidence>
<keyword evidence="5 6" id="KW-0720">Serine protease</keyword>
<comment type="caution">
    <text evidence="9">The sequence shown here is derived from an EMBL/GenBank/DDBJ whole genome shotgun (WGS) entry which is preliminary data.</text>
</comment>
<dbReference type="InterPro" id="IPR036852">
    <property type="entry name" value="Peptidase_S8/S53_dom_sf"/>
</dbReference>
<evidence type="ECO:0000256" key="6">
    <source>
        <dbReference type="PROSITE-ProRule" id="PRU01240"/>
    </source>
</evidence>
<dbReference type="InterPro" id="IPR022398">
    <property type="entry name" value="Peptidase_S8_His-AS"/>
</dbReference>
<evidence type="ECO:0000259" key="8">
    <source>
        <dbReference type="Pfam" id="PF00082"/>
    </source>
</evidence>
<dbReference type="OrthoDB" id="9798386at2"/>
<dbReference type="GO" id="GO:0046872">
    <property type="term" value="F:metal ion binding"/>
    <property type="evidence" value="ECO:0007669"/>
    <property type="project" value="UniProtKB-KW"/>
</dbReference>
<dbReference type="PROSITE" id="PS00138">
    <property type="entry name" value="SUBTILASE_SER"/>
    <property type="match status" value="1"/>
</dbReference>
<dbReference type="InterPro" id="IPR050131">
    <property type="entry name" value="Peptidase_S8_subtilisin-like"/>
</dbReference>